<reference evidence="2" key="1">
    <citation type="submission" date="2021-01" db="EMBL/GenBank/DDBJ databases">
        <authorList>
            <person name="Corre E."/>
            <person name="Pelletier E."/>
            <person name="Niang G."/>
            <person name="Scheremetjew M."/>
            <person name="Finn R."/>
            <person name="Kale V."/>
            <person name="Holt S."/>
            <person name="Cochrane G."/>
            <person name="Meng A."/>
            <person name="Brown T."/>
            <person name="Cohen L."/>
        </authorList>
    </citation>
    <scope>NUCLEOTIDE SEQUENCE</scope>
    <source>
        <strain evidence="2">NIES-2562</strain>
    </source>
</reference>
<organism evidence="2">
    <name type="scientific">Palpitomonas bilix</name>
    <dbReference type="NCBI Taxonomy" id="652834"/>
    <lineage>
        <taxon>Eukaryota</taxon>
        <taxon>Eukaryota incertae sedis</taxon>
    </lineage>
</organism>
<name>A0A7S3LXC0_9EUKA</name>
<evidence type="ECO:0000256" key="1">
    <source>
        <dbReference type="SAM" id="MobiDB-lite"/>
    </source>
</evidence>
<accession>A0A7S3LXC0</accession>
<gene>
    <name evidence="2" type="ORF">PBIL07802_LOCUS32076</name>
</gene>
<feature type="region of interest" description="Disordered" evidence="1">
    <location>
        <begin position="1"/>
        <end position="99"/>
    </location>
</feature>
<dbReference type="AlphaFoldDB" id="A0A7S3LXC0"/>
<evidence type="ECO:0000313" key="2">
    <source>
        <dbReference type="EMBL" id="CAE0269723.1"/>
    </source>
</evidence>
<protein>
    <submittedName>
        <fullName evidence="2">Uncharacterized protein</fullName>
    </submittedName>
</protein>
<feature type="compositionally biased region" description="Acidic residues" evidence="1">
    <location>
        <begin position="70"/>
        <end position="81"/>
    </location>
</feature>
<sequence length="113" mass="12161">MGRKKDKKREVDEGGFVNEGDLELQSVKNGKGFDGFGTPTPGPRKGDRDFGGGAKRPVKSEASLGKAEGDEGDEEEEEEGEVGGIENKAGTRRSGMLWGKLKAMVTSQDFKQK</sequence>
<dbReference type="EMBL" id="HBIB01048704">
    <property type="protein sequence ID" value="CAE0269723.1"/>
    <property type="molecule type" value="Transcribed_RNA"/>
</dbReference>
<proteinExistence type="predicted"/>